<evidence type="ECO:0000256" key="3">
    <source>
        <dbReference type="ARBA" id="ARBA00022490"/>
    </source>
</evidence>
<comment type="similarity">
    <text evidence="2">Belongs to the proteasome inhibitor PI31 family.</text>
</comment>
<proteinExistence type="inferred from homology"/>
<protein>
    <recommendedName>
        <fullName evidence="5">PI31 proteasome regulator C-terminal domain-containing protein</fullName>
    </recommendedName>
</protein>
<dbReference type="GO" id="GO:0004866">
    <property type="term" value="F:endopeptidase inhibitor activity"/>
    <property type="evidence" value="ECO:0007669"/>
    <property type="project" value="InterPro"/>
</dbReference>
<dbReference type="AlphaFoldDB" id="A0AA85FW97"/>
<keyword evidence="3" id="KW-0963">Cytoplasm</keyword>
<dbReference type="PANTHER" id="PTHR13266:SF1">
    <property type="entry name" value="PROTEASOME INHIBITOR PI31 SUBUNIT"/>
    <property type="match status" value="1"/>
</dbReference>
<feature type="compositionally biased region" description="Basic and acidic residues" evidence="4">
    <location>
        <begin position="184"/>
        <end position="211"/>
    </location>
</feature>
<evidence type="ECO:0000259" key="5">
    <source>
        <dbReference type="Pfam" id="PF08577"/>
    </source>
</evidence>
<evidence type="ECO:0000256" key="4">
    <source>
        <dbReference type="SAM" id="MobiDB-lite"/>
    </source>
</evidence>
<feature type="region of interest" description="Disordered" evidence="4">
    <location>
        <begin position="177"/>
        <end position="229"/>
    </location>
</feature>
<evidence type="ECO:0000313" key="7">
    <source>
        <dbReference type="WBParaSite" id="SRDH1_67030.1"/>
    </source>
</evidence>
<evidence type="ECO:0000256" key="2">
    <source>
        <dbReference type="ARBA" id="ARBA00006405"/>
    </source>
</evidence>
<reference evidence="7" key="2">
    <citation type="submission" date="2023-11" db="UniProtKB">
        <authorList>
            <consortium name="WormBaseParasite"/>
        </authorList>
    </citation>
    <scope>IDENTIFICATION</scope>
</reference>
<keyword evidence="6" id="KW-1185">Reference proteome</keyword>
<feature type="compositionally biased region" description="Polar residues" evidence="4">
    <location>
        <begin position="1"/>
        <end position="10"/>
    </location>
</feature>
<name>A0AA85FW97_9TREM</name>
<evidence type="ECO:0000313" key="6">
    <source>
        <dbReference type="Proteomes" id="UP000050792"/>
    </source>
</evidence>
<organism evidence="6 7">
    <name type="scientific">Schistosoma rodhaini</name>
    <dbReference type="NCBI Taxonomy" id="6188"/>
    <lineage>
        <taxon>Eukaryota</taxon>
        <taxon>Metazoa</taxon>
        <taxon>Spiralia</taxon>
        <taxon>Lophotrochozoa</taxon>
        <taxon>Platyhelminthes</taxon>
        <taxon>Trematoda</taxon>
        <taxon>Digenea</taxon>
        <taxon>Strigeidida</taxon>
        <taxon>Schistosomatoidea</taxon>
        <taxon>Schistosomatidae</taxon>
        <taxon>Schistosoma</taxon>
    </lineage>
</organism>
<dbReference type="GO" id="GO:0070628">
    <property type="term" value="F:proteasome binding"/>
    <property type="evidence" value="ECO:0007669"/>
    <property type="project" value="InterPro"/>
</dbReference>
<comment type="subcellular location">
    <subcellularLocation>
        <location evidence="1">Cytoplasm</location>
    </subcellularLocation>
</comment>
<feature type="region of interest" description="Disordered" evidence="4">
    <location>
        <begin position="1"/>
        <end position="23"/>
    </location>
</feature>
<evidence type="ECO:0000256" key="1">
    <source>
        <dbReference type="ARBA" id="ARBA00004496"/>
    </source>
</evidence>
<sequence>MSKDSSSGAHLTSPMPGASNKRSPVETSILDYVLSFHGSNCKNRASFIALLVHSELLSRGARPTEATARTAVLSLSCLSEDPIRISYTLISGMKSDTLSTPCSQLQVSVAETDAHVFVNVTDTTTDKFGHLELSGIEHVCLDSVNNLTYGDANTVFPQLNELLDSFEENLWKPVLPSPPFCRPTETDKNEPRPNDDLHNKPQRPFLDDFIRTRPTVGPPPTDYGRSDLDPLASIGGPSRGGGMILDPRRIIPGSRTDNDCFLGGPDVLPPGAVPPGARFDPFGPGIGPLRPHPSGGRRHIPDPDHAMPPGFDNFYMLVWTAILSPLMCWREVCLLKVARRKFYSY</sequence>
<dbReference type="PANTHER" id="PTHR13266">
    <property type="entry name" value="PROTEASOME INHIBITOR"/>
    <property type="match status" value="1"/>
</dbReference>
<dbReference type="GO" id="GO:0005737">
    <property type="term" value="C:cytoplasm"/>
    <property type="evidence" value="ECO:0007669"/>
    <property type="project" value="UniProtKB-SubCell"/>
</dbReference>
<feature type="domain" description="PI31 proteasome regulator C-terminal" evidence="5">
    <location>
        <begin position="223"/>
        <end position="284"/>
    </location>
</feature>
<dbReference type="Pfam" id="PF08577">
    <property type="entry name" value="PI31_Prot_C"/>
    <property type="match status" value="1"/>
</dbReference>
<reference evidence="6" key="1">
    <citation type="submission" date="2022-06" db="EMBL/GenBank/DDBJ databases">
        <authorList>
            <person name="Berger JAMES D."/>
            <person name="Berger JAMES D."/>
        </authorList>
    </citation>
    <scope>NUCLEOTIDE SEQUENCE [LARGE SCALE GENOMIC DNA]</scope>
</reference>
<dbReference type="InterPro" id="IPR045128">
    <property type="entry name" value="PI31-like"/>
</dbReference>
<accession>A0AA85FW97</accession>
<dbReference type="GO" id="GO:0043161">
    <property type="term" value="P:proteasome-mediated ubiquitin-dependent protein catabolic process"/>
    <property type="evidence" value="ECO:0007669"/>
    <property type="project" value="InterPro"/>
</dbReference>
<dbReference type="Proteomes" id="UP000050792">
    <property type="component" value="Unassembled WGS sequence"/>
</dbReference>
<dbReference type="InterPro" id="IPR013886">
    <property type="entry name" value="PI31_Prot_C"/>
</dbReference>
<dbReference type="WBParaSite" id="SRDH1_67030.1">
    <property type="protein sequence ID" value="SRDH1_67030.1"/>
    <property type="gene ID" value="SRDH1_67030"/>
</dbReference>